<comment type="similarity">
    <text evidence="2 11">Belongs to the mitochondrial carrier (TC 2.A.29) family.</text>
</comment>
<keyword evidence="7" id="KW-1133">Transmembrane helix</keyword>
<evidence type="ECO:0000256" key="1">
    <source>
        <dbReference type="ARBA" id="ARBA00004448"/>
    </source>
</evidence>
<organism evidence="12 13">
    <name type="scientific">Miscanthus lutarioriparius</name>
    <dbReference type="NCBI Taxonomy" id="422564"/>
    <lineage>
        <taxon>Eukaryota</taxon>
        <taxon>Viridiplantae</taxon>
        <taxon>Streptophyta</taxon>
        <taxon>Embryophyta</taxon>
        <taxon>Tracheophyta</taxon>
        <taxon>Spermatophyta</taxon>
        <taxon>Magnoliopsida</taxon>
        <taxon>Liliopsida</taxon>
        <taxon>Poales</taxon>
        <taxon>Poaceae</taxon>
        <taxon>PACMAD clade</taxon>
        <taxon>Panicoideae</taxon>
        <taxon>Andropogonodae</taxon>
        <taxon>Andropogoneae</taxon>
        <taxon>Saccharinae</taxon>
        <taxon>Miscanthus</taxon>
    </lineage>
</organism>
<dbReference type="InterPro" id="IPR018108">
    <property type="entry name" value="MCP_transmembrane"/>
</dbReference>
<dbReference type="InterPro" id="IPR044677">
    <property type="entry name" value="SLC25A3/Pic2/Mir1-like"/>
</dbReference>
<evidence type="ECO:0000256" key="11">
    <source>
        <dbReference type="RuleBase" id="RU000488"/>
    </source>
</evidence>
<evidence type="ECO:0000256" key="3">
    <source>
        <dbReference type="ARBA" id="ARBA00022448"/>
    </source>
</evidence>
<dbReference type="AlphaFoldDB" id="A0A811NC61"/>
<feature type="repeat" description="Solcar" evidence="10">
    <location>
        <begin position="82"/>
        <end position="176"/>
    </location>
</feature>
<keyword evidence="13" id="KW-1185">Reference proteome</keyword>
<name>A0A811NC61_9POAL</name>
<evidence type="ECO:0000256" key="10">
    <source>
        <dbReference type="PROSITE-ProRule" id="PRU00282"/>
    </source>
</evidence>
<keyword evidence="3 11" id="KW-0813">Transport</keyword>
<evidence type="ECO:0000256" key="6">
    <source>
        <dbReference type="ARBA" id="ARBA00022792"/>
    </source>
</evidence>
<dbReference type="PROSITE" id="PS50920">
    <property type="entry name" value="SOLCAR"/>
    <property type="match status" value="2"/>
</dbReference>
<evidence type="ECO:0000256" key="9">
    <source>
        <dbReference type="ARBA" id="ARBA00023136"/>
    </source>
</evidence>
<proteinExistence type="inferred from homology"/>
<dbReference type="PANTHER" id="PTHR45671">
    <property type="entry name" value="SOLUTE CARRIER FAMILY 25 (MITOCHONDRIAL CARRIER PHOSPHATE CARRIER), MEMBER 3, LIKE-RELATED-RELATED"/>
    <property type="match status" value="1"/>
</dbReference>
<gene>
    <name evidence="12" type="ORF">NCGR_LOCUS16935</name>
</gene>
<dbReference type="Gene3D" id="1.50.40.10">
    <property type="entry name" value="Mitochondrial carrier domain"/>
    <property type="match status" value="1"/>
</dbReference>
<dbReference type="InterPro" id="IPR023395">
    <property type="entry name" value="MCP_dom_sf"/>
</dbReference>
<evidence type="ECO:0000313" key="13">
    <source>
        <dbReference type="Proteomes" id="UP000604825"/>
    </source>
</evidence>
<evidence type="ECO:0000256" key="5">
    <source>
        <dbReference type="ARBA" id="ARBA00022737"/>
    </source>
</evidence>
<dbReference type="FunFam" id="1.50.40.10:FF:000046">
    <property type="entry name" value="Phosphate carrier protein, mitochondrial"/>
    <property type="match status" value="1"/>
</dbReference>
<dbReference type="Proteomes" id="UP000604825">
    <property type="component" value="Unassembled WGS sequence"/>
</dbReference>
<dbReference type="GO" id="GO:1990547">
    <property type="term" value="P:mitochondrial phosphate ion transmembrane transport"/>
    <property type="evidence" value="ECO:0007669"/>
    <property type="project" value="InterPro"/>
</dbReference>
<reference evidence="12" key="1">
    <citation type="submission" date="2020-10" db="EMBL/GenBank/DDBJ databases">
        <authorList>
            <person name="Han B."/>
            <person name="Lu T."/>
            <person name="Zhao Q."/>
            <person name="Huang X."/>
            <person name="Zhao Y."/>
        </authorList>
    </citation>
    <scope>NUCLEOTIDE SEQUENCE</scope>
</reference>
<evidence type="ECO:0000313" key="12">
    <source>
        <dbReference type="EMBL" id="CAD6224693.1"/>
    </source>
</evidence>
<keyword evidence="5" id="KW-0677">Repeat</keyword>
<keyword evidence="4 10" id="KW-0812">Transmembrane</keyword>
<keyword evidence="9 10" id="KW-0472">Membrane</keyword>
<dbReference type="GO" id="GO:0005315">
    <property type="term" value="F:phosphate transmembrane transporter activity"/>
    <property type="evidence" value="ECO:0007669"/>
    <property type="project" value="InterPro"/>
</dbReference>
<sequence length="397" mass="42216">MAPRQPLLPSFLYANGGRAEAAPVVVAGAPSEPFGKIEMFSPAYYAAGAIGGAAACGFTHAAVTPPSRRSTSSSATSRCVTACACIEFTGSRELSLSLTVRLLPNSVPGFRHECISMFFLQQKIDPAKYKSTSSAFGVVMREQGLRGFFRGWAPTFVGYSAQGAFKYGLYEFFKKKYADMAGPEYAAEYKTLIYLAGSATAEVFADVALCPMEAVKVRVQTQPGFARGLSDGFPKIVRAEGYGGGLFRGLVPLWGRQIPYTMMKFATYENIVEMTYKHLIPTPKDQCSKPLQLGVSFGSGYVAGVFCAAVSHPADNLVSFLNNSKGATVGDAVKNLGLLGLFTRGLPLRILMVGTLTGAQWVIYDSFKVMIGLPTTGGAPAPTTVPVEGLGELKASA</sequence>
<dbReference type="PANTHER" id="PTHR45671:SF23">
    <property type="entry name" value="OS09G0454600 PROTEIN"/>
    <property type="match status" value="1"/>
</dbReference>
<dbReference type="OrthoDB" id="427452at2759"/>
<dbReference type="EMBL" id="CAJGYO010000004">
    <property type="protein sequence ID" value="CAD6224693.1"/>
    <property type="molecule type" value="Genomic_DNA"/>
</dbReference>
<evidence type="ECO:0000256" key="4">
    <source>
        <dbReference type="ARBA" id="ARBA00022692"/>
    </source>
</evidence>
<dbReference type="SUPFAM" id="SSF103506">
    <property type="entry name" value="Mitochondrial carrier"/>
    <property type="match status" value="1"/>
</dbReference>
<evidence type="ECO:0000256" key="2">
    <source>
        <dbReference type="ARBA" id="ARBA00006375"/>
    </source>
</evidence>
<comment type="subcellular location">
    <subcellularLocation>
        <location evidence="1">Mitochondrion inner membrane</location>
        <topology evidence="1">Multi-pass membrane protein</topology>
    </subcellularLocation>
</comment>
<comment type="caution">
    <text evidence="12">The sequence shown here is derived from an EMBL/GenBank/DDBJ whole genome shotgun (WGS) entry which is preliminary data.</text>
</comment>
<accession>A0A811NC61</accession>
<dbReference type="GO" id="GO:0005743">
    <property type="term" value="C:mitochondrial inner membrane"/>
    <property type="evidence" value="ECO:0007669"/>
    <property type="project" value="UniProtKB-SubCell"/>
</dbReference>
<dbReference type="Pfam" id="PF00153">
    <property type="entry name" value="Mito_carr"/>
    <property type="match status" value="2"/>
</dbReference>
<evidence type="ECO:0000256" key="7">
    <source>
        <dbReference type="ARBA" id="ARBA00022989"/>
    </source>
</evidence>
<evidence type="ECO:0000256" key="8">
    <source>
        <dbReference type="ARBA" id="ARBA00023128"/>
    </source>
</evidence>
<keyword evidence="6" id="KW-0999">Mitochondrion inner membrane</keyword>
<feature type="repeat" description="Solcar" evidence="10">
    <location>
        <begin position="189"/>
        <end position="274"/>
    </location>
</feature>
<keyword evidence="8" id="KW-0496">Mitochondrion</keyword>
<protein>
    <submittedName>
        <fullName evidence="12">Uncharacterized protein</fullName>
    </submittedName>
</protein>